<dbReference type="OrthoDB" id="3069062at2759"/>
<keyword evidence="2" id="KW-0472">Membrane</keyword>
<dbReference type="InParanoid" id="A0A0C2X2E2"/>
<evidence type="ECO:0000313" key="3">
    <source>
        <dbReference type="EMBL" id="KIL62878.1"/>
    </source>
</evidence>
<reference evidence="3 4" key="1">
    <citation type="submission" date="2014-04" db="EMBL/GenBank/DDBJ databases">
        <title>Evolutionary Origins and Diversification of the Mycorrhizal Mutualists.</title>
        <authorList>
            <consortium name="DOE Joint Genome Institute"/>
            <consortium name="Mycorrhizal Genomics Consortium"/>
            <person name="Kohler A."/>
            <person name="Kuo A."/>
            <person name="Nagy L.G."/>
            <person name="Floudas D."/>
            <person name="Copeland A."/>
            <person name="Barry K.W."/>
            <person name="Cichocki N."/>
            <person name="Veneault-Fourrey C."/>
            <person name="LaButti K."/>
            <person name="Lindquist E.A."/>
            <person name="Lipzen A."/>
            <person name="Lundell T."/>
            <person name="Morin E."/>
            <person name="Murat C."/>
            <person name="Riley R."/>
            <person name="Ohm R."/>
            <person name="Sun H."/>
            <person name="Tunlid A."/>
            <person name="Henrissat B."/>
            <person name="Grigoriev I.V."/>
            <person name="Hibbett D.S."/>
            <person name="Martin F."/>
        </authorList>
    </citation>
    <scope>NUCLEOTIDE SEQUENCE [LARGE SCALE GENOMIC DNA]</scope>
    <source>
        <strain evidence="3 4">Koide BX008</strain>
    </source>
</reference>
<accession>A0A0C2X2E2</accession>
<sequence length="394" mass="42991">MSTSNAIISIFIWAHLSPLVFLLHLFYLGLFAYWKEQPFALMLHDVVVSEDDMDIPHPPGYFNPLGSSQGTLQELTLDDSLSTSGDVSSADDTLLSTTGDTSGDISIAVLMSNEVDPHSGLVISTSLREMPAPDSAKEILTSGSSYAVSAAILSSDLELSGPALIFGLCEAPFSDCYEDTLHLGGKQLQPPLVPDNIRLLQSLDSVASLDITEQHSNSSSSSDSDCYPSPPPTPTTPTSSEFVELDMTEEGESIIKNLHIHPISVFARSKDPNDRDTRPVFSRHNINDKVVFPVRKLSSSSSSGSAHQRSFSENVNLALGHISASLNMAKEENKKRNNNNRMSTILLTSLFTSVGEDVQARSLPEKDQYDSWPWIRDAIEHDVAQEEKESNLPL</sequence>
<dbReference type="Proteomes" id="UP000054549">
    <property type="component" value="Unassembled WGS sequence"/>
</dbReference>
<dbReference type="EMBL" id="KN818265">
    <property type="protein sequence ID" value="KIL62878.1"/>
    <property type="molecule type" value="Genomic_DNA"/>
</dbReference>
<proteinExistence type="predicted"/>
<feature type="transmembrane region" description="Helical" evidence="2">
    <location>
        <begin position="6"/>
        <end position="34"/>
    </location>
</feature>
<dbReference type="HOGENOM" id="CLU_700131_0_0_1"/>
<feature type="compositionally biased region" description="Low complexity" evidence="1">
    <location>
        <begin position="216"/>
        <end position="227"/>
    </location>
</feature>
<protein>
    <submittedName>
        <fullName evidence="3">Uncharacterized protein</fullName>
    </submittedName>
</protein>
<keyword evidence="2" id="KW-1133">Transmembrane helix</keyword>
<gene>
    <name evidence="3" type="ORF">M378DRAFT_738810</name>
</gene>
<keyword evidence="2" id="KW-0812">Transmembrane</keyword>
<evidence type="ECO:0000256" key="1">
    <source>
        <dbReference type="SAM" id="MobiDB-lite"/>
    </source>
</evidence>
<keyword evidence="4" id="KW-1185">Reference proteome</keyword>
<evidence type="ECO:0000256" key="2">
    <source>
        <dbReference type="SAM" id="Phobius"/>
    </source>
</evidence>
<feature type="region of interest" description="Disordered" evidence="1">
    <location>
        <begin position="212"/>
        <end position="240"/>
    </location>
</feature>
<organism evidence="3 4">
    <name type="scientific">Amanita muscaria (strain Koide BX008)</name>
    <dbReference type="NCBI Taxonomy" id="946122"/>
    <lineage>
        <taxon>Eukaryota</taxon>
        <taxon>Fungi</taxon>
        <taxon>Dikarya</taxon>
        <taxon>Basidiomycota</taxon>
        <taxon>Agaricomycotina</taxon>
        <taxon>Agaricomycetes</taxon>
        <taxon>Agaricomycetidae</taxon>
        <taxon>Agaricales</taxon>
        <taxon>Pluteineae</taxon>
        <taxon>Amanitaceae</taxon>
        <taxon>Amanita</taxon>
    </lineage>
</organism>
<dbReference type="AlphaFoldDB" id="A0A0C2X2E2"/>
<evidence type="ECO:0000313" key="4">
    <source>
        <dbReference type="Proteomes" id="UP000054549"/>
    </source>
</evidence>
<name>A0A0C2X2E2_AMAMK</name>